<dbReference type="Pfam" id="PF19797">
    <property type="entry name" value="DUF6281"/>
    <property type="match status" value="1"/>
</dbReference>
<evidence type="ECO:0000256" key="1">
    <source>
        <dbReference type="SAM" id="SignalP"/>
    </source>
</evidence>
<evidence type="ECO:0008006" key="4">
    <source>
        <dbReference type="Google" id="ProtNLM"/>
    </source>
</evidence>
<dbReference type="PROSITE" id="PS51257">
    <property type="entry name" value="PROKAR_LIPOPROTEIN"/>
    <property type="match status" value="1"/>
</dbReference>
<name>A0A9W4M9E6_9ACTN</name>
<feature type="signal peptide" evidence="1">
    <location>
        <begin position="1"/>
        <end position="21"/>
    </location>
</feature>
<dbReference type="RefSeq" id="WP_205047917.1">
    <property type="nucleotide sequence ID" value="NZ_CAJVAX010000017.1"/>
</dbReference>
<gene>
    <name evidence="2" type="ORF">SBRY_30376</name>
</gene>
<dbReference type="AlphaFoldDB" id="A0A9W4M9E6"/>
<keyword evidence="3" id="KW-1185">Reference proteome</keyword>
<evidence type="ECO:0000313" key="2">
    <source>
        <dbReference type="EMBL" id="CAG7639915.1"/>
    </source>
</evidence>
<dbReference type="PROSITE" id="PS51318">
    <property type="entry name" value="TAT"/>
    <property type="match status" value="1"/>
</dbReference>
<proteinExistence type="predicted"/>
<keyword evidence="1" id="KW-0732">Signal</keyword>
<dbReference type="Proteomes" id="UP001153328">
    <property type="component" value="Unassembled WGS sequence"/>
</dbReference>
<reference evidence="2" key="1">
    <citation type="submission" date="2021-06" db="EMBL/GenBank/DDBJ databases">
        <authorList>
            <person name="Arsene-Ploetze F."/>
        </authorList>
    </citation>
    <scope>NUCLEOTIDE SEQUENCE</scope>
    <source>
        <strain evidence="2">SBRY1</strain>
    </source>
</reference>
<dbReference type="InterPro" id="IPR006311">
    <property type="entry name" value="TAT_signal"/>
</dbReference>
<sequence length="126" mass="12263">MNGRRAALTAAALAAAGLALAGCSGGAGGGASGANADCAWQLHYGGTLYVLAPGQESAKVVPHKGSPLGQGWFEGCQDGGGSEPRQTVSVYPVAGVDPGLAVITEDDVIGVTDPGHLPAPLAMPAN</sequence>
<protein>
    <recommendedName>
        <fullName evidence="4">Lipoprotein</fullName>
    </recommendedName>
</protein>
<comment type="caution">
    <text evidence="2">The sequence shown here is derived from an EMBL/GenBank/DDBJ whole genome shotgun (WGS) entry which is preliminary data.</text>
</comment>
<accession>A0A9W4M9E6</accession>
<evidence type="ECO:0000313" key="3">
    <source>
        <dbReference type="Proteomes" id="UP001153328"/>
    </source>
</evidence>
<dbReference type="InterPro" id="IPR046248">
    <property type="entry name" value="DUF6281"/>
</dbReference>
<organism evidence="2 3">
    <name type="scientific">Actinacidiphila bryophytorum</name>
    <dbReference type="NCBI Taxonomy" id="1436133"/>
    <lineage>
        <taxon>Bacteria</taxon>
        <taxon>Bacillati</taxon>
        <taxon>Actinomycetota</taxon>
        <taxon>Actinomycetes</taxon>
        <taxon>Kitasatosporales</taxon>
        <taxon>Streptomycetaceae</taxon>
        <taxon>Actinacidiphila</taxon>
    </lineage>
</organism>
<dbReference type="EMBL" id="CAJVAX010000017">
    <property type="protein sequence ID" value="CAG7639915.1"/>
    <property type="molecule type" value="Genomic_DNA"/>
</dbReference>
<feature type="chain" id="PRO_5040992796" description="Lipoprotein" evidence="1">
    <location>
        <begin position="22"/>
        <end position="126"/>
    </location>
</feature>